<dbReference type="InterPro" id="IPR036691">
    <property type="entry name" value="Endo/exonu/phosph_ase_sf"/>
</dbReference>
<dbReference type="OrthoDB" id="5293344at2"/>
<dbReference type="EMBL" id="QRBE01000013">
    <property type="protein sequence ID" value="RDS79417.1"/>
    <property type="molecule type" value="Genomic_DNA"/>
</dbReference>
<comment type="caution">
    <text evidence="2">The sequence shown here is derived from an EMBL/GenBank/DDBJ whole genome shotgun (WGS) entry which is preliminary data.</text>
</comment>
<evidence type="ECO:0000313" key="2">
    <source>
        <dbReference type="EMBL" id="RDS79417.1"/>
    </source>
</evidence>
<proteinExistence type="predicted"/>
<dbReference type="Gene3D" id="3.60.10.10">
    <property type="entry name" value="Endonuclease/exonuclease/phosphatase"/>
    <property type="match status" value="1"/>
</dbReference>
<protein>
    <submittedName>
        <fullName evidence="2">EEP domain-containing protein</fullName>
    </submittedName>
</protein>
<dbReference type="Pfam" id="PF03372">
    <property type="entry name" value="Exo_endo_phos"/>
    <property type="match status" value="1"/>
</dbReference>
<evidence type="ECO:0000259" key="1">
    <source>
        <dbReference type="Pfam" id="PF03372"/>
    </source>
</evidence>
<reference evidence="2 3" key="1">
    <citation type="submission" date="2018-07" db="EMBL/GenBank/DDBJ databases">
        <title>Dyella monticola sp. nov. and Dyella psychrodurans sp. nov. isolated from monsoon evergreen broad-leaved forest soil of Dinghu Mountain, China.</title>
        <authorList>
            <person name="Gao Z."/>
            <person name="Qiu L."/>
        </authorList>
    </citation>
    <scope>NUCLEOTIDE SEQUENCE [LARGE SCALE GENOMIC DNA]</scope>
    <source>
        <strain evidence="2 3">4G-K06</strain>
    </source>
</reference>
<dbReference type="AlphaFoldDB" id="A0A370WTT2"/>
<gene>
    <name evidence="2" type="ORF">DWU98_17800</name>
</gene>
<dbReference type="GO" id="GO:0003824">
    <property type="term" value="F:catalytic activity"/>
    <property type="evidence" value="ECO:0007669"/>
    <property type="project" value="InterPro"/>
</dbReference>
<evidence type="ECO:0000313" key="3">
    <source>
        <dbReference type="Proteomes" id="UP000254258"/>
    </source>
</evidence>
<accession>A0A370WTT2</accession>
<dbReference type="PANTHER" id="PTHR14859">
    <property type="entry name" value="CALCOFLUOR WHITE HYPERSENSITIVE PROTEIN PRECURSOR"/>
    <property type="match status" value="1"/>
</dbReference>
<name>A0A370WTT2_9GAMM</name>
<dbReference type="GO" id="GO:0016020">
    <property type="term" value="C:membrane"/>
    <property type="evidence" value="ECO:0007669"/>
    <property type="project" value="GOC"/>
</dbReference>
<feature type="domain" description="Endonuclease/exonuclease/phosphatase" evidence="1">
    <location>
        <begin position="46"/>
        <end position="242"/>
    </location>
</feature>
<dbReference type="GO" id="GO:0006506">
    <property type="term" value="P:GPI anchor biosynthetic process"/>
    <property type="evidence" value="ECO:0007669"/>
    <property type="project" value="TreeGrafter"/>
</dbReference>
<keyword evidence="3" id="KW-1185">Reference proteome</keyword>
<dbReference type="SUPFAM" id="SSF56219">
    <property type="entry name" value="DNase I-like"/>
    <property type="match status" value="1"/>
</dbReference>
<sequence>MTRAPAKHQRLRLLSCNILAGASVQRYRQYVTRSINAVLPGRNKLENLDQLAELLPQFDVVGLQEADAGSLRSGFLNQTRYLAETSGMPFWSHQPNRPLAQLSHTANGLICRLEPRTVIDYPLPSRIPGRGALLASFGDDANGLAVVIAHLSLSAQARAKQLAFIAEVLQDHPHAVLMGDLNTDPHSPEMRHLFAHSSLQPPGQAVPTFPSWKPRRALDHILVSSDIRVEKMWTLPQAFSDHLALAAEIQLPSATLHSTPAKTHR</sequence>
<dbReference type="InterPro" id="IPR005135">
    <property type="entry name" value="Endo/exonuclease/phosphatase"/>
</dbReference>
<dbReference type="Proteomes" id="UP000254258">
    <property type="component" value="Unassembled WGS sequence"/>
</dbReference>
<dbReference type="PANTHER" id="PTHR14859:SF15">
    <property type="entry name" value="ENDONUCLEASE_EXONUCLEASE_PHOSPHATASE DOMAIN-CONTAINING PROTEIN"/>
    <property type="match status" value="1"/>
</dbReference>
<organism evidence="2 3">
    <name type="scientific">Dyella monticola</name>
    <dbReference type="NCBI Taxonomy" id="1927958"/>
    <lineage>
        <taxon>Bacteria</taxon>
        <taxon>Pseudomonadati</taxon>
        <taxon>Pseudomonadota</taxon>
        <taxon>Gammaproteobacteria</taxon>
        <taxon>Lysobacterales</taxon>
        <taxon>Rhodanobacteraceae</taxon>
        <taxon>Dyella</taxon>
    </lineage>
</organism>
<dbReference type="InterPro" id="IPR051916">
    <property type="entry name" value="GPI-anchor_lipid_remodeler"/>
</dbReference>
<dbReference type="RefSeq" id="WP_115496931.1">
    <property type="nucleotide sequence ID" value="NZ_QRBE01000013.1"/>
</dbReference>